<evidence type="ECO:0000313" key="7">
    <source>
        <dbReference type="EMBL" id="KEZ53316.1"/>
    </source>
</evidence>
<sequence>MSKRKMIIAQDLQEKHLTEIRELASGWEVIAGRDESVWRSHLADAEIIAGWKKGMEETCLHESSKLRWVQSWSAGVNSMPLQALAKKEVLLTSANGVHANPISETIFALMLGLTRKIHAYVRNQSEKKWHHENMKLEIHGKTLGVIGVGAIGQETAKIAKVFGMTVLGVRHSGKPADFVDEMYTQGDLSTILPRCDYVAVTVPLTSDTERLFTYEQFKQMKSSAYFINIGRGEVVEEAALIQALAENEIAGAGLDVFEHEPLGVKSPLWEFENVIITPHTSGSTEFYNERLTENILIPNLKTYLSDRVPSVNFVDYKKGY</sequence>
<dbReference type="PANTHER" id="PTHR43333">
    <property type="entry name" value="2-HACID_DH_C DOMAIN-CONTAINING PROTEIN"/>
    <property type="match status" value="1"/>
</dbReference>
<dbReference type="RefSeq" id="WP_029566389.1">
    <property type="nucleotide sequence ID" value="NZ_JNVC02000002.1"/>
</dbReference>
<dbReference type="SUPFAM" id="SSF52283">
    <property type="entry name" value="Formate/glycerate dehydrogenase catalytic domain-like"/>
    <property type="match status" value="1"/>
</dbReference>
<organism evidence="7 8">
    <name type="scientific">Metabacillus indicus</name>
    <name type="common">Bacillus indicus</name>
    <dbReference type="NCBI Taxonomy" id="246786"/>
    <lineage>
        <taxon>Bacteria</taxon>
        <taxon>Bacillati</taxon>
        <taxon>Bacillota</taxon>
        <taxon>Bacilli</taxon>
        <taxon>Bacillales</taxon>
        <taxon>Bacillaceae</taxon>
        <taxon>Metabacillus</taxon>
    </lineage>
</organism>
<dbReference type="EMBL" id="JNVC02000002">
    <property type="protein sequence ID" value="KEZ53316.1"/>
    <property type="molecule type" value="Genomic_DNA"/>
</dbReference>
<dbReference type="InterPro" id="IPR006139">
    <property type="entry name" value="D-isomer_2_OHA_DH_cat_dom"/>
</dbReference>
<dbReference type="Pfam" id="PF00389">
    <property type="entry name" value="2-Hacid_dh"/>
    <property type="match status" value="1"/>
</dbReference>
<dbReference type="Pfam" id="PF02826">
    <property type="entry name" value="2-Hacid_dh_C"/>
    <property type="match status" value="1"/>
</dbReference>
<evidence type="ECO:0000256" key="3">
    <source>
        <dbReference type="ARBA" id="ARBA00023027"/>
    </source>
</evidence>
<evidence type="ECO:0000313" key="8">
    <source>
        <dbReference type="Proteomes" id="UP000028549"/>
    </source>
</evidence>
<dbReference type="Proteomes" id="UP000028549">
    <property type="component" value="Unassembled WGS sequence"/>
</dbReference>
<keyword evidence="2 4" id="KW-0560">Oxidoreductase</keyword>
<dbReference type="SUPFAM" id="SSF51735">
    <property type="entry name" value="NAD(P)-binding Rossmann-fold domains"/>
    <property type="match status" value="1"/>
</dbReference>
<dbReference type="PANTHER" id="PTHR43333:SF1">
    <property type="entry name" value="D-ISOMER SPECIFIC 2-HYDROXYACID DEHYDROGENASE NAD-BINDING DOMAIN-CONTAINING PROTEIN"/>
    <property type="match status" value="1"/>
</dbReference>
<dbReference type="InterPro" id="IPR036291">
    <property type="entry name" value="NAD(P)-bd_dom_sf"/>
</dbReference>
<name>A0A084H154_METID</name>
<dbReference type="GO" id="GO:0051287">
    <property type="term" value="F:NAD binding"/>
    <property type="evidence" value="ECO:0007669"/>
    <property type="project" value="InterPro"/>
</dbReference>
<dbReference type="InterPro" id="IPR006140">
    <property type="entry name" value="D-isomer_DH_NAD-bd"/>
</dbReference>
<accession>A0A084H154</accession>
<dbReference type="InterPro" id="IPR029753">
    <property type="entry name" value="D-isomer_DH_CS"/>
</dbReference>
<evidence type="ECO:0000259" key="6">
    <source>
        <dbReference type="Pfam" id="PF02826"/>
    </source>
</evidence>
<dbReference type="CDD" id="cd05300">
    <property type="entry name" value="2-Hacid_dh_1"/>
    <property type="match status" value="1"/>
</dbReference>
<evidence type="ECO:0000259" key="5">
    <source>
        <dbReference type="Pfam" id="PF00389"/>
    </source>
</evidence>
<dbReference type="GO" id="GO:0016616">
    <property type="term" value="F:oxidoreductase activity, acting on the CH-OH group of donors, NAD or NADP as acceptor"/>
    <property type="evidence" value="ECO:0007669"/>
    <property type="project" value="InterPro"/>
</dbReference>
<keyword evidence="8" id="KW-1185">Reference proteome</keyword>
<proteinExistence type="inferred from homology"/>
<gene>
    <name evidence="7" type="ORF">GS18_0206860</name>
</gene>
<evidence type="ECO:0000256" key="1">
    <source>
        <dbReference type="ARBA" id="ARBA00005854"/>
    </source>
</evidence>
<feature type="domain" description="D-isomer specific 2-hydroxyacid dehydrogenase catalytic" evidence="5">
    <location>
        <begin position="10"/>
        <end position="295"/>
    </location>
</feature>
<dbReference type="FunFam" id="3.40.50.720:FF:000363">
    <property type="entry name" value="D-isomer specific 2-hydroxyacid dehydrogenase"/>
    <property type="match status" value="1"/>
</dbReference>
<dbReference type="OrthoDB" id="9805416at2"/>
<comment type="similarity">
    <text evidence="1 4">Belongs to the D-isomer specific 2-hydroxyacid dehydrogenase family.</text>
</comment>
<dbReference type="AlphaFoldDB" id="A0A084H154"/>
<feature type="domain" description="D-isomer specific 2-hydroxyacid dehydrogenase NAD-binding" evidence="6">
    <location>
        <begin position="107"/>
        <end position="281"/>
    </location>
</feature>
<dbReference type="Gene3D" id="3.40.50.720">
    <property type="entry name" value="NAD(P)-binding Rossmann-like Domain"/>
    <property type="match status" value="2"/>
</dbReference>
<protein>
    <submittedName>
        <fullName evidence="7">2-hydroxyacid dehydrogenase</fullName>
    </submittedName>
</protein>
<dbReference type="PROSITE" id="PS00671">
    <property type="entry name" value="D_2_HYDROXYACID_DH_3"/>
    <property type="match status" value="1"/>
</dbReference>
<comment type="caution">
    <text evidence="7">The sequence shown here is derived from an EMBL/GenBank/DDBJ whole genome shotgun (WGS) entry which is preliminary data.</text>
</comment>
<evidence type="ECO:0000256" key="2">
    <source>
        <dbReference type="ARBA" id="ARBA00023002"/>
    </source>
</evidence>
<reference evidence="7 8" key="1">
    <citation type="journal article" date="2005" name="Int. J. Syst. Evol. Microbiol.">
        <title>Bacillus cibi sp. nov., isolated from jeotgal, a traditional Korean fermented seafood.</title>
        <authorList>
            <person name="Yoon J.H."/>
            <person name="Lee C.H."/>
            <person name="Oh T.K."/>
        </authorList>
    </citation>
    <scope>NUCLEOTIDE SEQUENCE [LARGE SCALE GENOMIC DNA]</scope>
    <source>
        <strain evidence="7 8">DSM 16189</strain>
    </source>
</reference>
<keyword evidence="3" id="KW-0520">NAD</keyword>
<dbReference type="STRING" id="246786.GS18_0206860"/>
<evidence type="ECO:0000256" key="4">
    <source>
        <dbReference type="RuleBase" id="RU003719"/>
    </source>
</evidence>